<feature type="domain" description="N-acetyltransferase" evidence="1">
    <location>
        <begin position="161"/>
        <end position="301"/>
    </location>
</feature>
<dbReference type="Proteomes" id="UP000198215">
    <property type="component" value="Chromosome I"/>
</dbReference>
<reference evidence="3" key="1">
    <citation type="submission" date="2016-06" db="EMBL/GenBank/DDBJ databases">
        <authorList>
            <person name="Varghese N."/>
            <person name="Submissions Spin"/>
        </authorList>
    </citation>
    <scope>NUCLEOTIDE SEQUENCE [LARGE SCALE GENOMIC DNA]</scope>
    <source>
        <strain evidence="3">DSM 45161</strain>
    </source>
</reference>
<dbReference type="PROSITE" id="PS51186">
    <property type="entry name" value="GNAT"/>
    <property type="match status" value="1"/>
</dbReference>
<dbReference type="InterPro" id="IPR016181">
    <property type="entry name" value="Acyl_CoA_acyltransferase"/>
</dbReference>
<sequence length="301" mass="32398">MRRATGVVCGRAMTIEMGAPAVDELDDVVRVLRQWQHDAGPVQLHPGDLGWFWRFGPRRTAAATRTWRRAGEVLAVGLLDGADLLRLAFAPSAWRDERLARRVVEDASAPERGVLPEGPVSVEAPPGALVQELLSQDGWARGEPWTLLRRDLGAPVPDPGVRVEVIGPERAHEWAAVQRASFDRSTFSAERWHAMAAGAPFVDARCLLAHDERGEPVAAVTVWSAGEGRPGVIEPLGVHRAHRRHGHGRAVTLAAARALRQAGSSSVLVCCPSANVGAVATYRSAGLAPLPERRDLCRGVG</sequence>
<evidence type="ECO:0000313" key="3">
    <source>
        <dbReference type="Proteomes" id="UP000198215"/>
    </source>
</evidence>
<dbReference type="SUPFAM" id="SSF55729">
    <property type="entry name" value="Acyl-CoA N-acyltransferases (Nat)"/>
    <property type="match status" value="1"/>
</dbReference>
<keyword evidence="3" id="KW-1185">Reference proteome</keyword>
<proteinExistence type="predicted"/>
<dbReference type="Gene3D" id="3.40.630.30">
    <property type="match status" value="1"/>
</dbReference>
<accession>A0A1C5GLT4</accession>
<dbReference type="AlphaFoldDB" id="A0A1C5GLT4"/>
<protein>
    <submittedName>
        <fullName evidence="2">Acetyltransferase (GNAT) family protein</fullName>
    </submittedName>
</protein>
<evidence type="ECO:0000313" key="2">
    <source>
        <dbReference type="EMBL" id="SCG34754.1"/>
    </source>
</evidence>
<dbReference type="GO" id="GO:0016747">
    <property type="term" value="F:acyltransferase activity, transferring groups other than amino-acyl groups"/>
    <property type="evidence" value="ECO:0007669"/>
    <property type="project" value="InterPro"/>
</dbReference>
<name>A0A1C5GLT4_9ACTN</name>
<dbReference type="Pfam" id="PF00583">
    <property type="entry name" value="Acetyltransf_1"/>
    <property type="match status" value="1"/>
</dbReference>
<dbReference type="EMBL" id="LT607753">
    <property type="protein sequence ID" value="SCG34754.1"/>
    <property type="molecule type" value="Genomic_DNA"/>
</dbReference>
<dbReference type="InterPro" id="IPR000182">
    <property type="entry name" value="GNAT_dom"/>
</dbReference>
<gene>
    <name evidence="2" type="ORF">GA0070614_0095</name>
</gene>
<keyword evidence="2" id="KW-0808">Transferase</keyword>
<organism evidence="2 3">
    <name type="scientific">Micromonospora coxensis</name>
    <dbReference type="NCBI Taxonomy" id="356852"/>
    <lineage>
        <taxon>Bacteria</taxon>
        <taxon>Bacillati</taxon>
        <taxon>Actinomycetota</taxon>
        <taxon>Actinomycetes</taxon>
        <taxon>Micromonosporales</taxon>
        <taxon>Micromonosporaceae</taxon>
        <taxon>Micromonospora</taxon>
    </lineage>
</organism>
<dbReference type="CDD" id="cd04301">
    <property type="entry name" value="NAT_SF"/>
    <property type="match status" value="1"/>
</dbReference>
<evidence type="ECO:0000259" key="1">
    <source>
        <dbReference type="PROSITE" id="PS51186"/>
    </source>
</evidence>